<dbReference type="AlphaFoldDB" id="K1T4H4"/>
<gene>
    <name evidence="8" type="ORF">LEA_09059</name>
</gene>
<reference evidence="8" key="1">
    <citation type="journal article" date="2013" name="Environ. Microbiol.">
        <title>Microbiota from the distal guts of lean and obese adolescents exhibit partial functional redundancy besides clear differences in community structure.</title>
        <authorList>
            <person name="Ferrer M."/>
            <person name="Ruiz A."/>
            <person name="Lanza F."/>
            <person name="Haange S.B."/>
            <person name="Oberbach A."/>
            <person name="Till H."/>
            <person name="Bargiela R."/>
            <person name="Campoy C."/>
            <person name="Segura M.T."/>
            <person name="Richter M."/>
            <person name="von Bergen M."/>
            <person name="Seifert J."/>
            <person name="Suarez A."/>
        </authorList>
    </citation>
    <scope>NUCLEOTIDE SEQUENCE</scope>
</reference>
<evidence type="ECO:0000256" key="5">
    <source>
        <dbReference type="ARBA" id="ARBA00023136"/>
    </source>
</evidence>
<organism evidence="8">
    <name type="scientific">human gut metagenome</name>
    <dbReference type="NCBI Taxonomy" id="408170"/>
    <lineage>
        <taxon>unclassified sequences</taxon>
        <taxon>metagenomes</taxon>
        <taxon>organismal metagenomes</taxon>
    </lineage>
</organism>
<dbReference type="Pfam" id="PF04024">
    <property type="entry name" value="PspC"/>
    <property type="match status" value="1"/>
</dbReference>
<keyword evidence="5 6" id="KW-0472">Membrane</keyword>
<sequence length="197" mass="21998">MKEVKKCSISGVAFTLDADAYEELSAYLESLKRSYRESPDGAEIVADIEARIAELILSVQDNARVVEKPLILNIIRQMGSAEDISESTDADLEPEAPRIPRRLYRDTENAKLGGVCAGIGRYFNLDPVWVRLALFLPLLLACFGSVPFLRWFSPLFGNLFGIFLICYFIMWFAVPAARSARQKLEMNGEKITAQAIG</sequence>
<dbReference type="InterPro" id="IPR007168">
    <property type="entry name" value="Phageshock_PspC_N"/>
</dbReference>
<feature type="transmembrane region" description="Helical" evidence="6">
    <location>
        <begin position="128"/>
        <end position="149"/>
    </location>
</feature>
<protein>
    <submittedName>
        <fullName evidence="8">Membrane protein containing PspC domain protein</fullName>
    </submittedName>
</protein>
<evidence type="ECO:0000313" key="8">
    <source>
        <dbReference type="EMBL" id="EKC67912.1"/>
    </source>
</evidence>
<dbReference type="EMBL" id="AJWY01006058">
    <property type="protein sequence ID" value="EKC67912.1"/>
    <property type="molecule type" value="Genomic_DNA"/>
</dbReference>
<comment type="caution">
    <text evidence="8">The sequence shown here is derived from an EMBL/GenBank/DDBJ whole genome shotgun (WGS) entry which is preliminary data.</text>
</comment>
<proteinExistence type="predicted"/>
<dbReference type="PANTHER" id="PTHR33885">
    <property type="entry name" value="PHAGE SHOCK PROTEIN C"/>
    <property type="match status" value="1"/>
</dbReference>
<evidence type="ECO:0000256" key="3">
    <source>
        <dbReference type="ARBA" id="ARBA00022692"/>
    </source>
</evidence>
<name>K1T4H4_9ZZZZ</name>
<keyword evidence="3 6" id="KW-0812">Transmembrane</keyword>
<evidence type="ECO:0000256" key="6">
    <source>
        <dbReference type="SAM" id="Phobius"/>
    </source>
</evidence>
<accession>K1T4H4</accession>
<dbReference type="InterPro" id="IPR052027">
    <property type="entry name" value="PspC"/>
</dbReference>
<dbReference type="PANTHER" id="PTHR33885:SF3">
    <property type="entry name" value="PHAGE SHOCK PROTEIN C"/>
    <property type="match status" value="1"/>
</dbReference>
<evidence type="ECO:0000259" key="7">
    <source>
        <dbReference type="Pfam" id="PF04024"/>
    </source>
</evidence>
<evidence type="ECO:0000256" key="1">
    <source>
        <dbReference type="ARBA" id="ARBA00004162"/>
    </source>
</evidence>
<feature type="transmembrane region" description="Helical" evidence="6">
    <location>
        <begin position="155"/>
        <end position="174"/>
    </location>
</feature>
<keyword evidence="2" id="KW-1003">Cell membrane</keyword>
<keyword evidence="4 6" id="KW-1133">Transmembrane helix</keyword>
<comment type="subcellular location">
    <subcellularLocation>
        <location evidence="1">Cell membrane</location>
        <topology evidence="1">Single-pass membrane protein</topology>
    </subcellularLocation>
</comment>
<feature type="domain" description="Phage shock protein PspC N-terminal" evidence="7">
    <location>
        <begin position="101"/>
        <end position="176"/>
    </location>
</feature>
<feature type="non-terminal residue" evidence="8">
    <location>
        <position position="197"/>
    </location>
</feature>
<evidence type="ECO:0000256" key="4">
    <source>
        <dbReference type="ARBA" id="ARBA00022989"/>
    </source>
</evidence>
<evidence type="ECO:0000256" key="2">
    <source>
        <dbReference type="ARBA" id="ARBA00022475"/>
    </source>
</evidence>
<dbReference type="GO" id="GO:0005886">
    <property type="term" value="C:plasma membrane"/>
    <property type="evidence" value="ECO:0007669"/>
    <property type="project" value="UniProtKB-SubCell"/>
</dbReference>